<accession>A0A2I0A656</accession>
<protein>
    <submittedName>
        <fullName evidence="6">Tetraspanin-19</fullName>
    </submittedName>
</protein>
<dbReference type="GO" id="GO:0016020">
    <property type="term" value="C:membrane"/>
    <property type="evidence" value="ECO:0007669"/>
    <property type="project" value="UniProtKB-SubCell"/>
</dbReference>
<gene>
    <name evidence="6" type="ORF">AXF42_Ash007686</name>
</gene>
<proteinExistence type="predicted"/>
<keyword evidence="3 5" id="KW-1133">Transmembrane helix</keyword>
<evidence type="ECO:0000313" key="6">
    <source>
        <dbReference type="EMBL" id="PKA51029.1"/>
    </source>
</evidence>
<feature type="transmembrane region" description="Helical" evidence="5">
    <location>
        <begin position="52"/>
        <end position="75"/>
    </location>
</feature>
<dbReference type="Proteomes" id="UP000236161">
    <property type="component" value="Unassembled WGS sequence"/>
</dbReference>
<feature type="transmembrane region" description="Helical" evidence="5">
    <location>
        <begin position="82"/>
        <end position="106"/>
    </location>
</feature>
<reference evidence="6 7" key="1">
    <citation type="journal article" date="2017" name="Nature">
        <title>The Apostasia genome and the evolution of orchids.</title>
        <authorList>
            <person name="Zhang G.Q."/>
            <person name="Liu K.W."/>
            <person name="Li Z."/>
            <person name="Lohaus R."/>
            <person name="Hsiao Y.Y."/>
            <person name="Niu S.C."/>
            <person name="Wang J.Y."/>
            <person name="Lin Y.C."/>
            <person name="Xu Q."/>
            <person name="Chen L.J."/>
            <person name="Yoshida K."/>
            <person name="Fujiwara S."/>
            <person name="Wang Z.W."/>
            <person name="Zhang Y.Q."/>
            <person name="Mitsuda N."/>
            <person name="Wang M."/>
            <person name="Liu G.H."/>
            <person name="Pecoraro L."/>
            <person name="Huang H.X."/>
            <person name="Xiao X.J."/>
            <person name="Lin M."/>
            <person name="Wu X.Y."/>
            <person name="Wu W.L."/>
            <person name="Chen Y.Y."/>
            <person name="Chang S.B."/>
            <person name="Sakamoto S."/>
            <person name="Ohme-Takagi M."/>
            <person name="Yagi M."/>
            <person name="Zeng S.J."/>
            <person name="Shen C.Y."/>
            <person name="Yeh C.M."/>
            <person name="Luo Y.B."/>
            <person name="Tsai W.C."/>
            <person name="Van de Peer Y."/>
            <person name="Liu Z.J."/>
        </authorList>
    </citation>
    <scope>NUCLEOTIDE SEQUENCE [LARGE SCALE GENOMIC DNA]</scope>
    <source>
        <strain evidence="7">cv. Shenzhen</strain>
        <tissue evidence="6">Stem</tissue>
    </source>
</reference>
<evidence type="ECO:0000256" key="4">
    <source>
        <dbReference type="ARBA" id="ARBA00023136"/>
    </source>
</evidence>
<dbReference type="AlphaFoldDB" id="A0A2I0A656"/>
<evidence type="ECO:0000256" key="2">
    <source>
        <dbReference type="ARBA" id="ARBA00022692"/>
    </source>
</evidence>
<keyword evidence="2 5" id="KW-0812">Transmembrane</keyword>
<evidence type="ECO:0000256" key="3">
    <source>
        <dbReference type="ARBA" id="ARBA00022989"/>
    </source>
</evidence>
<dbReference type="InterPro" id="IPR018499">
    <property type="entry name" value="Tetraspanin/Peripherin"/>
</dbReference>
<dbReference type="OrthoDB" id="723894at2759"/>
<evidence type="ECO:0000256" key="5">
    <source>
        <dbReference type="SAM" id="Phobius"/>
    </source>
</evidence>
<keyword evidence="7" id="KW-1185">Reference proteome</keyword>
<feature type="transmembrane region" description="Helical" evidence="5">
    <location>
        <begin position="12"/>
        <end position="32"/>
    </location>
</feature>
<organism evidence="6 7">
    <name type="scientific">Apostasia shenzhenica</name>
    <dbReference type="NCBI Taxonomy" id="1088818"/>
    <lineage>
        <taxon>Eukaryota</taxon>
        <taxon>Viridiplantae</taxon>
        <taxon>Streptophyta</taxon>
        <taxon>Embryophyta</taxon>
        <taxon>Tracheophyta</taxon>
        <taxon>Spermatophyta</taxon>
        <taxon>Magnoliopsida</taxon>
        <taxon>Liliopsida</taxon>
        <taxon>Asparagales</taxon>
        <taxon>Orchidaceae</taxon>
        <taxon>Apostasioideae</taxon>
        <taxon>Apostasia</taxon>
    </lineage>
</organism>
<evidence type="ECO:0000256" key="1">
    <source>
        <dbReference type="ARBA" id="ARBA00004141"/>
    </source>
</evidence>
<comment type="subcellular location">
    <subcellularLocation>
        <location evidence="1">Membrane</location>
        <topology evidence="1">Multi-pass membrane protein</topology>
    </subcellularLocation>
</comment>
<evidence type="ECO:0000313" key="7">
    <source>
        <dbReference type="Proteomes" id="UP000236161"/>
    </source>
</evidence>
<dbReference type="STRING" id="1088818.A0A2I0A656"/>
<sequence>MGSGLCRSCLSFFLKFLNYLQALVGISIALYSVYVLSNWNRRTDLEEQSFPWFVYLLMGLGLLLCLISCTGYLAAGESKSCYLCFYVILTATLIMFEGALLAHLVLNRRSEQDPHDATGELQGLHEFVGENMDVVDCVSVSLLVFQASLLLALILREALPHTSSNDGMNGDFDFTTKPLLDPEVGSFTLDLKGIRLRVQE</sequence>
<dbReference type="EMBL" id="KZ452015">
    <property type="protein sequence ID" value="PKA51029.1"/>
    <property type="molecule type" value="Genomic_DNA"/>
</dbReference>
<name>A0A2I0A656_9ASPA</name>
<keyword evidence="4 5" id="KW-0472">Membrane</keyword>
<dbReference type="Pfam" id="PF00335">
    <property type="entry name" value="Tetraspanin"/>
    <property type="match status" value="1"/>
</dbReference>